<feature type="transmembrane region" description="Helical" evidence="8">
    <location>
        <begin position="134"/>
        <end position="157"/>
    </location>
</feature>
<feature type="region of interest" description="Disordered" evidence="7">
    <location>
        <begin position="430"/>
        <end position="455"/>
    </location>
</feature>
<feature type="transmembrane region" description="Helical" evidence="8">
    <location>
        <begin position="163"/>
        <end position="183"/>
    </location>
</feature>
<dbReference type="GO" id="GO:0005886">
    <property type="term" value="C:plasma membrane"/>
    <property type="evidence" value="ECO:0007669"/>
    <property type="project" value="UniProtKB-SubCell"/>
</dbReference>
<dbReference type="InterPro" id="IPR000620">
    <property type="entry name" value="EamA_dom"/>
</dbReference>
<evidence type="ECO:0000256" key="1">
    <source>
        <dbReference type="ARBA" id="ARBA00004651"/>
    </source>
</evidence>
<comment type="similarity">
    <text evidence="2">Belongs to the drug/metabolite transporter (DMT) superfamily. Plant drug/metabolite exporter (P-DME) (TC 2.A.7.4) family.</text>
</comment>
<dbReference type="PANTHER" id="PTHR42920">
    <property type="entry name" value="OS03G0707200 PROTEIN-RELATED"/>
    <property type="match status" value="1"/>
</dbReference>
<name>A0AAD1YM59_9LAMI</name>
<evidence type="ECO:0000256" key="6">
    <source>
        <dbReference type="ARBA" id="ARBA00023136"/>
    </source>
</evidence>
<feature type="transmembrane region" description="Helical" evidence="8">
    <location>
        <begin position="195"/>
        <end position="214"/>
    </location>
</feature>
<dbReference type="InterPro" id="IPR037185">
    <property type="entry name" value="EmrE-like"/>
</dbReference>
<feature type="transmembrane region" description="Helical" evidence="8">
    <location>
        <begin position="379"/>
        <end position="397"/>
    </location>
</feature>
<accession>A0AAD1YM59</accession>
<keyword evidence="6 8" id="KW-0472">Membrane</keyword>
<dbReference type="PANTHER" id="PTHR42920:SF10">
    <property type="entry name" value="EAMA DOMAIN-CONTAINING PROTEIN"/>
    <property type="match status" value="1"/>
</dbReference>
<keyword evidence="11" id="KW-1185">Reference proteome</keyword>
<keyword evidence="5 8" id="KW-1133">Transmembrane helix</keyword>
<dbReference type="Proteomes" id="UP000834106">
    <property type="component" value="Chromosome 1"/>
</dbReference>
<evidence type="ECO:0000313" key="10">
    <source>
        <dbReference type="EMBL" id="CAI9753608.1"/>
    </source>
</evidence>
<evidence type="ECO:0000256" key="7">
    <source>
        <dbReference type="SAM" id="MobiDB-lite"/>
    </source>
</evidence>
<feature type="transmembrane region" description="Helical" evidence="8">
    <location>
        <begin position="301"/>
        <end position="322"/>
    </location>
</feature>
<evidence type="ECO:0000256" key="8">
    <source>
        <dbReference type="SAM" id="Phobius"/>
    </source>
</evidence>
<evidence type="ECO:0000256" key="3">
    <source>
        <dbReference type="ARBA" id="ARBA00022475"/>
    </source>
</evidence>
<comment type="subcellular location">
    <subcellularLocation>
        <location evidence="1">Cell membrane</location>
        <topology evidence="1">Multi-pass membrane protein</topology>
    </subcellularLocation>
</comment>
<protein>
    <recommendedName>
        <fullName evidence="9">EamA domain-containing protein</fullName>
    </recommendedName>
</protein>
<dbReference type="EMBL" id="OU503036">
    <property type="protein sequence ID" value="CAI9753608.1"/>
    <property type="molecule type" value="Genomic_DNA"/>
</dbReference>
<proteinExistence type="inferred from homology"/>
<dbReference type="SUPFAM" id="SSF103481">
    <property type="entry name" value="Multidrug resistance efflux transporter EmrE"/>
    <property type="match status" value="1"/>
</dbReference>
<evidence type="ECO:0000256" key="5">
    <source>
        <dbReference type="ARBA" id="ARBA00022989"/>
    </source>
</evidence>
<gene>
    <name evidence="10" type="ORF">FPE_LOCUS1039</name>
</gene>
<evidence type="ECO:0000256" key="2">
    <source>
        <dbReference type="ARBA" id="ARBA00007635"/>
    </source>
</evidence>
<feature type="transmembrane region" description="Helical" evidence="8">
    <location>
        <begin position="342"/>
        <end position="367"/>
    </location>
</feature>
<dbReference type="AlphaFoldDB" id="A0AAD1YM59"/>
<reference evidence="10" key="1">
    <citation type="submission" date="2023-05" db="EMBL/GenBank/DDBJ databases">
        <authorList>
            <person name="Huff M."/>
        </authorList>
    </citation>
    <scope>NUCLEOTIDE SEQUENCE</scope>
</reference>
<keyword evidence="4 8" id="KW-0812">Transmembrane</keyword>
<dbReference type="InterPro" id="IPR051258">
    <property type="entry name" value="Diverse_Substrate_Transporter"/>
</dbReference>
<feature type="transmembrane region" description="Helical" evidence="8">
    <location>
        <begin position="403"/>
        <end position="425"/>
    </location>
</feature>
<dbReference type="Pfam" id="PF00892">
    <property type="entry name" value="EamA"/>
    <property type="match status" value="2"/>
</dbReference>
<evidence type="ECO:0000313" key="11">
    <source>
        <dbReference type="Proteomes" id="UP000834106"/>
    </source>
</evidence>
<evidence type="ECO:0000256" key="4">
    <source>
        <dbReference type="ARBA" id="ARBA00022692"/>
    </source>
</evidence>
<feature type="domain" description="EamA" evidence="9">
    <location>
        <begin position="270"/>
        <end position="417"/>
    </location>
</feature>
<sequence length="472" mass="51454">MPYLSSLKISRSSAEIATIQYCFHPFGQRKITNLTIVASSGPSNSASSSTSDYVNYSSAVVAQNLTEKALKNGKQLHETHSVAQNEKKITSWGDAEAEASRSPACRVSNMVEKSCGGNRKWPFWRKLMFGSKKFRSIILLNAVAFVSASDIIVIKEVEAFTDPAYFCAVRFAVSAIPFLPFIFKARNDVQIRNSGFELGLWVSLGYICEALGLLTSDAGHASFISLFTVIVIPLLESMLGAIVPARTWFGIFMSVVGIAMLECSGSPPNIGDLFNFLSAIFFGVHTLRTEHISRTTRKENLFGLLGYEIGVVAVVSTIWWLIGDCIQDSDGVSWTWAMFWDGIVAFPWIPALYTGVFSTGLCLWGEISALRDVSATETAVVYGLEPLWGASFAWFLLGERRGAAGWMGAALILGGSLTVQIFGASAGKSREATKRENSNPLTVSDHKKLTSSLSTSPVIVRSQDSVINRLKK</sequence>
<evidence type="ECO:0000259" key="9">
    <source>
        <dbReference type="Pfam" id="PF00892"/>
    </source>
</evidence>
<organism evidence="10 11">
    <name type="scientific">Fraxinus pennsylvanica</name>
    <dbReference type="NCBI Taxonomy" id="56036"/>
    <lineage>
        <taxon>Eukaryota</taxon>
        <taxon>Viridiplantae</taxon>
        <taxon>Streptophyta</taxon>
        <taxon>Embryophyta</taxon>
        <taxon>Tracheophyta</taxon>
        <taxon>Spermatophyta</taxon>
        <taxon>Magnoliopsida</taxon>
        <taxon>eudicotyledons</taxon>
        <taxon>Gunneridae</taxon>
        <taxon>Pentapetalae</taxon>
        <taxon>asterids</taxon>
        <taxon>lamiids</taxon>
        <taxon>Lamiales</taxon>
        <taxon>Oleaceae</taxon>
        <taxon>Oleeae</taxon>
        <taxon>Fraxinus</taxon>
    </lineage>
</organism>
<keyword evidence="3" id="KW-1003">Cell membrane</keyword>
<feature type="domain" description="EamA" evidence="9">
    <location>
        <begin position="136"/>
        <end position="261"/>
    </location>
</feature>
<feature type="transmembrane region" description="Helical" evidence="8">
    <location>
        <begin position="220"/>
        <end position="241"/>
    </location>
</feature>